<feature type="domain" description="DEAD-box RNA helicase Q" evidence="15">
    <location>
        <begin position="1"/>
        <end position="29"/>
    </location>
</feature>
<dbReference type="Pfam" id="PF00270">
    <property type="entry name" value="DEAD"/>
    <property type="match status" value="1"/>
</dbReference>
<organism evidence="16 17">
    <name type="scientific">Nitrosovibrio tenuis</name>
    <dbReference type="NCBI Taxonomy" id="1233"/>
    <lineage>
        <taxon>Bacteria</taxon>
        <taxon>Pseudomonadati</taxon>
        <taxon>Pseudomonadota</taxon>
        <taxon>Betaproteobacteria</taxon>
        <taxon>Nitrosomonadales</taxon>
        <taxon>Nitrosomonadaceae</taxon>
        <taxon>Nitrosovibrio</taxon>
    </lineage>
</organism>
<dbReference type="Pfam" id="PF00271">
    <property type="entry name" value="Helicase_C"/>
    <property type="match status" value="1"/>
</dbReference>
<dbReference type="STRING" id="1233.SAMN05216387_10553"/>
<dbReference type="PROSITE" id="PS51195">
    <property type="entry name" value="Q_MOTIF"/>
    <property type="match status" value="1"/>
</dbReference>
<feature type="short sequence motif" description="Q motif" evidence="10">
    <location>
        <begin position="1"/>
        <end position="29"/>
    </location>
</feature>
<dbReference type="InterPro" id="IPR027417">
    <property type="entry name" value="P-loop_NTPase"/>
</dbReference>
<dbReference type="InterPro" id="IPR044742">
    <property type="entry name" value="DEAD/DEAH_RhlB"/>
</dbReference>
<feature type="domain" description="Helicase ATP-binding" evidence="13">
    <location>
        <begin position="32"/>
        <end position="207"/>
    </location>
</feature>
<comment type="catalytic activity">
    <reaction evidence="8">
        <text>ATP + H2O = ADP + phosphate + H(+)</text>
        <dbReference type="Rhea" id="RHEA:13065"/>
        <dbReference type="ChEBI" id="CHEBI:15377"/>
        <dbReference type="ChEBI" id="CHEBI:15378"/>
        <dbReference type="ChEBI" id="CHEBI:30616"/>
        <dbReference type="ChEBI" id="CHEBI:43474"/>
        <dbReference type="ChEBI" id="CHEBI:456216"/>
        <dbReference type="EC" id="3.6.4.13"/>
    </reaction>
</comment>
<dbReference type="CDD" id="cd00268">
    <property type="entry name" value="DEADc"/>
    <property type="match status" value="1"/>
</dbReference>
<dbReference type="GO" id="GO:0003676">
    <property type="term" value="F:nucleic acid binding"/>
    <property type="evidence" value="ECO:0007669"/>
    <property type="project" value="InterPro"/>
</dbReference>
<keyword evidence="3 11" id="KW-0547">Nucleotide-binding</keyword>
<dbReference type="InterPro" id="IPR000629">
    <property type="entry name" value="RNA-helicase_DEAD-box_CS"/>
</dbReference>
<keyword evidence="2" id="KW-0963">Cytoplasm</keyword>
<feature type="domain" description="Helicase C-terminal" evidence="14">
    <location>
        <begin position="235"/>
        <end position="380"/>
    </location>
</feature>
<dbReference type="SMART" id="SM00490">
    <property type="entry name" value="HELICc"/>
    <property type="match status" value="1"/>
</dbReference>
<dbReference type="GO" id="GO:0005829">
    <property type="term" value="C:cytosol"/>
    <property type="evidence" value="ECO:0007669"/>
    <property type="project" value="TreeGrafter"/>
</dbReference>
<evidence type="ECO:0000256" key="8">
    <source>
        <dbReference type="ARBA" id="ARBA00047984"/>
    </source>
</evidence>
<evidence type="ECO:0000259" key="13">
    <source>
        <dbReference type="PROSITE" id="PS51192"/>
    </source>
</evidence>
<evidence type="ECO:0000256" key="11">
    <source>
        <dbReference type="RuleBase" id="RU000492"/>
    </source>
</evidence>
<dbReference type="FunFam" id="3.40.50.300:FF:000108">
    <property type="entry name" value="ATP-dependent RNA helicase RhlE"/>
    <property type="match status" value="1"/>
</dbReference>
<dbReference type="PROSITE" id="PS51192">
    <property type="entry name" value="HELICASE_ATP_BIND_1"/>
    <property type="match status" value="1"/>
</dbReference>
<dbReference type="AlphaFoldDB" id="A0A1H7MEZ7"/>
<keyword evidence="17" id="KW-1185">Reference proteome</keyword>
<protein>
    <recommendedName>
        <fullName evidence="9">DEAD-box ATP-dependent RNA helicase RhpA</fullName>
        <ecNumber evidence="1">3.6.4.13</ecNumber>
    </recommendedName>
</protein>
<dbReference type="InterPro" id="IPR001650">
    <property type="entry name" value="Helicase_C-like"/>
</dbReference>
<dbReference type="PROSITE" id="PS00039">
    <property type="entry name" value="DEAD_ATP_HELICASE"/>
    <property type="match status" value="1"/>
</dbReference>
<feature type="region of interest" description="Disordered" evidence="12">
    <location>
        <begin position="379"/>
        <end position="461"/>
    </location>
</feature>
<dbReference type="EMBL" id="FOBH01000005">
    <property type="protein sequence ID" value="SEL09793.1"/>
    <property type="molecule type" value="Genomic_DNA"/>
</dbReference>
<evidence type="ECO:0000256" key="12">
    <source>
        <dbReference type="SAM" id="MobiDB-lite"/>
    </source>
</evidence>
<evidence type="ECO:0000256" key="10">
    <source>
        <dbReference type="PROSITE-ProRule" id="PRU00552"/>
    </source>
</evidence>
<dbReference type="SUPFAM" id="SSF52540">
    <property type="entry name" value="P-loop containing nucleoside triphosphate hydrolases"/>
    <property type="match status" value="1"/>
</dbReference>
<dbReference type="PROSITE" id="PS51194">
    <property type="entry name" value="HELICASE_CTER"/>
    <property type="match status" value="1"/>
</dbReference>
<dbReference type="SMART" id="SM00487">
    <property type="entry name" value="DEXDc"/>
    <property type="match status" value="1"/>
</dbReference>
<dbReference type="RefSeq" id="WP_090828520.1">
    <property type="nucleotide sequence ID" value="NZ_FOBH01000005.1"/>
</dbReference>
<evidence type="ECO:0000259" key="14">
    <source>
        <dbReference type="PROSITE" id="PS51194"/>
    </source>
</evidence>
<dbReference type="GO" id="GO:0016787">
    <property type="term" value="F:hydrolase activity"/>
    <property type="evidence" value="ECO:0007669"/>
    <property type="project" value="UniProtKB-KW"/>
</dbReference>
<evidence type="ECO:0000256" key="6">
    <source>
        <dbReference type="ARBA" id="ARBA00022840"/>
    </source>
</evidence>
<accession>A0A1H7MEZ7</accession>
<dbReference type="OrthoDB" id="5297934at2"/>
<keyword evidence="4 11" id="KW-0378">Hydrolase</keyword>
<dbReference type="InterPro" id="IPR011545">
    <property type="entry name" value="DEAD/DEAH_box_helicase_dom"/>
</dbReference>
<dbReference type="InterPro" id="IPR050079">
    <property type="entry name" value="DEAD_box_RNA_helicase"/>
</dbReference>
<dbReference type="InterPro" id="IPR014014">
    <property type="entry name" value="RNA_helicase_DEAD_Q_motif"/>
</dbReference>
<evidence type="ECO:0000256" key="7">
    <source>
        <dbReference type="ARBA" id="ARBA00038437"/>
    </source>
</evidence>
<dbReference type="Proteomes" id="UP000198620">
    <property type="component" value="Unassembled WGS sequence"/>
</dbReference>
<evidence type="ECO:0000256" key="9">
    <source>
        <dbReference type="ARBA" id="ARBA00074363"/>
    </source>
</evidence>
<gene>
    <name evidence="16" type="ORF">SAMN05216387_10553</name>
</gene>
<evidence type="ECO:0000256" key="1">
    <source>
        <dbReference type="ARBA" id="ARBA00012552"/>
    </source>
</evidence>
<reference evidence="16 17" key="1">
    <citation type="submission" date="2016-10" db="EMBL/GenBank/DDBJ databases">
        <authorList>
            <person name="de Groot N.N."/>
        </authorList>
    </citation>
    <scope>NUCLEOTIDE SEQUENCE [LARGE SCALE GENOMIC DNA]</scope>
    <source>
        <strain evidence="16 17">Nv1</strain>
    </source>
</reference>
<comment type="similarity">
    <text evidence="7 11">Belongs to the DEAD box helicase family.</text>
</comment>
<proteinExistence type="inferred from homology"/>
<feature type="compositionally biased region" description="Polar residues" evidence="12">
    <location>
        <begin position="427"/>
        <end position="450"/>
    </location>
</feature>
<dbReference type="GO" id="GO:0005524">
    <property type="term" value="F:ATP binding"/>
    <property type="evidence" value="ECO:0007669"/>
    <property type="project" value="UniProtKB-KW"/>
</dbReference>
<dbReference type="GO" id="GO:0009266">
    <property type="term" value="P:response to temperature stimulus"/>
    <property type="evidence" value="ECO:0007669"/>
    <property type="project" value="UniProtKB-ARBA"/>
</dbReference>
<feature type="compositionally biased region" description="Polar residues" evidence="12">
    <location>
        <begin position="403"/>
        <end position="421"/>
    </location>
</feature>
<dbReference type="EC" id="3.6.4.13" evidence="1"/>
<evidence type="ECO:0000313" key="17">
    <source>
        <dbReference type="Proteomes" id="UP000198620"/>
    </source>
</evidence>
<evidence type="ECO:0000256" key="2">
    <source>
        <dbReference type="ARBA" id="ARBA00022490"/>
    </source>
</evidence>
<keyword evidence="6 11" id="KW-0067">ATP-binding</keyword>
<dbReference type="Gene3D" id="3.40.50.300">
    <property type="entry name" value="P-loop containing nucleotide triphosphate hydrolases"/>
    <property type="match status" value="2"/>
</dbReference>
<keyword evidence="5 11" id="KW-0347">Helicase</keyword>
<dbReference type="InterPro" id="IPR014001">
    <property type="entry name" value="Helicase_ATP-bd"/>
</dbReference>
<evidence type="ECO:0000259" key="15">
    <source>
        <dbReference type="PROSITE" id="PS51195"/>
    </source>
</evidence>
<dbReference type="GO" id="GO:0042255">
    <property type="term" value="P:ribosome assembly"/>
    <property type="evidence" value="ECO:0007669"/>
    <property type="project" value="UniProtKB-ARBA"/>
</dbReference>
<name>A0A1H7MEZ7_9PROT</name>
<sequence length="461" mass="50025">MSFEKLNLHPLILKAIIDSGYTSPTPVQEQAIPELLAGHDIMASAQTGTGKTAAFMLPALHRLASPSKVSGRGPRVLVLTPTRELALQVSEAAGKYGKHLARVRVVSILGGMPYPLQNKLLSQPVEILVATPGRLIDHIQRGRIDFSRLEMLVLDEADRMLDMGFIDDVEKIAAATPANRQTLLFSATLDSAIANVAARLLKSPKRIQIATAQARLDNIEQRLHYVDDMSHKSRLLDHLLRDIALKQAIVFTATKRDADMLADSLAAQGHEAAALHGDMNQRDRNRTLTKLRHGGLRVLVATDVAARGIDVAGITHVINFDLPKFAEDYVHRIGRTGRAGASGIAVSFASGKDGVNLKKIERFTGQRIVSHVVPGLEPRFKPRAGTGDVSRNTPSVALKRSRSWTSDSARTTGSVAGNWDSSRGRSLGSTGENRANRGNTQRNALRNNNGFGVANPYSRTK</sequence>
<evidence type="ECO:0000256" key="5">
    <source>
        <dbReference type="ARBA" id="ARBA00022806"/>
    </source>
</evidence>
<evidence type="ECO:0000256" key="4">
    <source>
        <dbReference type="ARBA" id="ARBA00022801"/>
    </source>
</evidence>
<dbReference type="PANTHER" id="PTHR47959:SF17">
    <property type="entry name" value="ATP-DEPENDENT RNA HELICASE DEAD BOX FAMILY"/>
    <property type="match status" value="1"/>
</dbReference>
<evidence type="ECO:0000256" key="3">
    <source>
        <dbReference type="ARBA" id="ARBA00022741"/>
    </source>
</evidence>
<dbReference type="PANTHER" id="PTHR47959">
    <property type="entry name" value="ATP-DEPENDENT RNA HELICASE RHLE-RELATED"/>
    <property type="match status" value="1"/>
</dbReference>
<evidence type="ECO:0000313" key="16">
    <source>
        <dbReference type="EMBL" id="SEL09793.1"/>
    </source>
</evidence>
<dbReference type="GO" id="GO:0003724">
    <property type="term" value="F:RNA helicase activity"/>
    <property type="evidence" value="ECO:0007669"/>
    <property type="project" value="UniProtKB-EC"/>
</dbReference>
<dbReference type="CDD" id="cd18787">
    <property type="entry name" value="SF2_C_DEAD"/>
    <property type="match status" value="1"/>
</dbReference>